<dbReference type="OrthoDB" id="10589at2157"/>
<keyword evidence="8" id="KW-1185">Reference proteome</keyword>
<keyword evidence="5" id="KW-0482">Metalloprotease</keyword>
<dbReference type="PANTHER" id="PTHR34858:SF1">
    <property type="entry name" value="CYSO-CYSTEINE PEPTIDASE"/>
    <property type="match status" value="1"/>
</dbReference>
<keyword evidence="3" id="KW-0378">Hydrolase</keyword>
<evidence type="ECO:0000313" key="8">
    <source>
        <dbReference type="Proteomes" id="UP000249949"/>
    </source>
</evidence>
<dbReference type="InterPro" id="IPR037518">
    <property type="entry name" value="MPN"/>
</dbReference>
<evidence type="ECO:0000256" key="1">
    <source>
        <dbReference type="ARBA" id="ARBA00022670"/>
    </source>
</evidence>
<dbReference type="Gene3D" id="3.40.140.10">
    <property type="entry name" value="Cytidine Deaminase, domain 2"/>
    <property type="match status" value="1"/>
</dbReference>
<dbReference type="AlphaFoldDB" id="A0A2Z2HS02"/>
<dbReference type="EMBL" id="CP021324">
    <property type="protein sequence ID" value="ARS64070.1"/>
    <property type="molecule type" value="Genomic_DNA"/>
</dbReference>
<evidence type="ECO:0000259" key="6">
    <source>
        <dbReference type="PROSITE" id="PS50249"/>
    </source>
</evidence>
<sequence length="146" mass="16914">MQKIILKQSDKKILVQHSESQKPNEACAILFGKENKVEEVFLTKNIDESPINFTISNEQLIEAYQIAEDKKIEVVGIFHSHPNSEAYPSNTDKKFMQTNPVVWTIYSGINKNFKAFVLESDVIEIPINDFSILQKIQRVIRKIFRM</sequence>
<dbReference type="CDD" id="cd08070">
    <property type="entry name" value="MPN_like"/>
    <property type="match status" value="1"/>
</dbReference>
<gene>
    <name evidence="7" type="ORF">NMSP_0447</name>
</gene>
<organism evidence="7 8">
    <name type="scientific">Candidatus Nitrosomarinus catalinensis</name>
    <dbReference type="NCBI Taxonomy" id="1898749"/>
    <lineage>
        <taxon>Archaea</taxon>
        <taxon>Nitrososphaerota</taxon>
        <taxon>Nitrososphaeria</taxon>
        <taxon>Nitrosopumilales</taxon>
        <taxon>Nitrosopumilaceae</taxon>
        <taxon>Candidatus Nitrosomarinus</taxon>
    </lineage>
</organism>
<dbReference type="InterPro" id="IPR051929">
    <property type="entry name" value="VirAsm_ModProt"/>
</dbReference>
<dbReference type="GO" id="GO:0008235">
    <property type="term" value="F:metalloexopeptidase activity"/>
    <property type="evidence" value="ECO:0007669"/>
    <property type="project" value="TreeGrafter"/>
</dbReference>
<dbReference type="GeneID" id="32900943"/>
<dbReference type="PROSITE" id="PS50249">
    <property type="entry name" value="MPN"/>
    <property type="match status" value="1"/>
</dbReference>
<dbReference type="GO" id="GO:0008270">
    <property type="term" value="F:zinc ion binding"/>
    <property type="evidence" value="ECO:0007669"/>
    <property type="project" value="TreeGrafter"/>
</dbReference>
<evidence type="ECO:0000256" key="3">
    <source>
        <dbReference type="ARBA" id="ARBA00022801"/>
    </source>
</evidence>
<dbReference type="GO" id="GO:0006508">
    <property type="term" value="P:proteolysis"/>
    <property type="evidence" value="ECO:0007669"/>
    <property type="project" value="UniProtKB-KW"/>
</dbReference>
<dbReference type="Pfam" id="PF14464">
    <property type="entry name" value="Prok-JAB"/>
    <property type="match status" value="1"/>
</dbReference>
<dbReference type="SMART" id="SM00232">
    <property type="entry name" value="JAB_MPN"/>
    <property type="match status" value="1"/>
</dbReference>
<reference evidence="7 8" key="1">
    <citation type="journal article" date="2017" name="Environ. Microbiol.">
        <title>Genome and epigenome of a novel marine Thaumarchaeota strain suggest viral infection, phosphorothioation DNA modification and multiple restriction systems.</title>
        <authorList>
            <person name="Ahlgren N.A."/>
            <person name="Chen Y."/>
            <person name="Needham D.M."/>
            <person name="Parada A.E."/>
            <person name="Sachdeva R."/>
            <person name="Trinh V."/>
            <person name="Chen T."/>
            <person name="Fuhrman J.A."/>
        </authorList>
    </citation>
    <scope>NUCLEOTIDE SEQUENCE [LARGE SCALE GENOMIC DNA]</scope>
    <source>
        <strain evidence="7 8">SPOT01</strain>
    </source>
</reference>
<proteinExistence type="predicted"/>
<dbReference type="RefSeq" id="WP_086907248.1">
    <property type="nucleotide sequence ID" value="NZ_CP021324.1"/>
</dbReference>
<name>A0A2Z2HS02_9ARCH</name>
<evidence type="ECO:0000256" key="2">
    <source>
        <dbReference type="ARBA" id="ARBA00022723"/>
    </source>
</evidence>
<dbReference type="InterPro" id="IPR000555">
    <property type="entry name" value="JAMM/MPN+_dom"/>
</dbReference>
<dbReference type="PANTHER" id="PTHR34858">
    <property type="entry name" value="CYSO-CYSTEINE PEPTIDASE"/>
    <property type="match status" value="1"/>
</dbReference>
<dbReference type="Proteomes" id="UP000249949">
    <property type="component" value="Chromosome"/>
</dbReference>
<evidence type="ECO:0000256" key="4">
    <source>
        <dbReference type="ARBA" id="ARBA00022833"/>
    </source>
</evidence>
<dbReference type="SUPFAM" id="SSF102712">
    <property type="entry name" value="JAB1/MPN domain"/>
    <property type="match status" value="1"/>
</dbReference>
<keyword evidence="1" id="KW-0645">Protease</keyword>
<dbReference type="InterPro" id="IPR028090">
    <property type="entry name" value="JAB_dom_prok"/>
</dbReference>
<feature type="domain" description="MPN" evidence="6">
    <location>
        <begin position="3"/>
        <end position="139"/>
    </location>
</feature>
<dbReference type="KEGG" id="nct:NMSP_0447"/>
<protein>
    <submittedName>
        <fullName evidence="7">Mov34/MPN/PAD-1 family protein</fullName>
    </submittedName>
</protein>
<keyword evidence="2" id="KW-0479">Metal-binding</keyword>
<evidence type="ECO:0000256" key="5">
    <source>
        <dbReference type="ARBA" id="ARBA00023049"/>
    </source>
</evidence>
<keyword evidence="4" id="KW-0862">Zinc</keyword>
<accession>A0A2Z2HS02</accession>
<evidence type="ECO:0000313" key="7">
    <source>
        <dbReference type="EMBL" id="ARS64070.1"/>
    </source>
</evidence>